<gene>
    <name evidence="1" type="ORF">Pint_21342</name>
</gene>
<dbReference type="Proteomes" id="UP001163603">
    <property type="component" value="Chromosome 13"/>
</dbReference>
<accession>A0ACC0XD15</accession>
<evidence type="ECO:0000313" key="1">
    <source>
        <dbReference type="EMBL" id="KAJ0014471.1"/>
    </source>
</evidence>
<keyword evidence="2" id="KW-1185">Reference proteome</keyword>
<organism evidence="1 2">
    <name type="scientific">Pistacia integerrima</name>
    <dbReference type="NCBI Taxonomy" id="434235"/>
    <lineage>
        <taxon>Eukaryota</taxon>
        <taxon>Viridiplantae</taxon>
        <taxon>Streptophyta</taxon>
        <taxon>Embryophyta</taxon>
        <taxon>Tracheophyta</taxon>
        <taxon>Spermatophyta</taxon>
        <taxon>Magnoliopsida</taxon>
        <taxon>eudicotyledons</taxon>
        <taxon>Gunneridae</taxon>
        <taxon>Pentapetalae</taxon>
        <taxon>rosids</taxon>
        <taxon>malvids</taxon>
        <taxon>Sapindales</taxon>
        <taxon>Anacardiaceae</taxon>
        <taxon>Pistacia</taxon>
    </lineage>
</organism>
<dbReference type="EMBL" id="CM047748">
    <property type="protein sequence ID" value="KAJ0014471.1"/>
    <property type="molecule type" value="Genomic_DNA"/>
</dbReference>
<comment type="caution">
    <text evidence="1">The sequence shown here is derived from an EMBL/GenBank/DDBJ whole genome shotgun (WGS) entry which is preliminary data.</text>
</comment>
<proteinExistence type="predicted"/>
<sequence length="136" mass="15748">MGQTQLQKGLLAEAIEYLERAISKLFFSSHPTEVENIDLLMVASQWAGVAYIRQGKMAEGIYTWKELQIWKSQRIKVPKPIIMMDWYCFQAHKAEDVKHLRLAAAYNPEYNELLQQCENNDDDFTSDLSSSRRGDC</sequence>
<reference evidence="2" key="1">
    <citation type="journal article" date="2023" name="G3 (Bethesda)">
        <title>Genome assembly and association tests identify interacting loci associated with vigor, precocity, and sex in interspecific pistachio rootstocks.</title>
        <authorList>
            <person name="Palmer W."/>
            <person name="Jacygrad E."/>
            <person name="Sagayaradj S."/>
            <person name="Cavanaugh K."/>
            <person name="Han R."/>
            <person name="Bertier L."/>
            <person name="Beede B."/>
            <person name="Kafkas S."/>
            <person name="Golino D."/>
            <person name="Preece J."/>
            <person name="Michelmore R."/>
        </authorList>
    </citation>
    <scope>NUCLEOTIDE SEQUENCE [LARGE SCALE GENOMIC DNA]</scope>
</reference>
<protein>
    <submittedName>
        <fullName evidence="1">Uncharacterized protein</fullName>
    </submittedName>
</protein>
<name>A0ACC0XD15_9ROSI</name>
<evidence type="ECO:0000313" key="2">
    <source>
        <dbReference type="Proteomes" id="UP001163603"/>
    </source>
</evidence>